<accession>A0A137P804</accession>
<dbReference type="PROSITE" id="PS50157">
    <property type="entry name" value="ZINC_FINGER_C2H2_2"/>
    <property type="match status" value="1"/>
</dbReference>
<proteinExistence type="predicted"/>
<dbReference type="OrthoDB" id="1939603at2759"/>
<dbReference type="InterPro" id="IPR036236">
    <property type="entry name" value="Znf_C2H2_sf"/>
</dbReference>
<protein>
    <recommendedName>
        <fullName evidence="2">C2H2-type domain-containing protein</fullName>
    </recommendedName>
</protein>
<keyword evidence="1" id="KW-0479">Metal-binding</keyword>
<feature type="non-terminal residue" evidence="3">
    <location>
        <position position="1"/>
    </location>
</feature>
<keyword evidence="1" id="KW-0863">Zinc-finger</keyword>
<dbReference type="InterPro" id="IPR039327">
    <property type="entry name" value="CON7-like"/>
</dbReference>
<evidence type="ECO:0000313" key="3">
    <source>
        <dbReference type="EMBL" id="KXN71130.1"/>
    </source>
</evidence>
<dbReference type="GO" id="GO:0006355">
    <property type="term" value="P:regulation of DNA-templated transcription"/>
    <property type="evidence" value="ECO:0007669"/>
    <property type="project" value="InterPro"/>
</dbReference>
<dbReference type="SUPFAM" id="SSF57667">
    <property type="entry name" value="beta-beta-alpha zinc fingers"/>
    <property type="match status" value="1"/>
</dbReference>
<dbReference type="PANTHER" id="PTHR36167">
    <property type="entry name" value="C2H2 FINGER DOMAIN TRANSCRIPTION FACTOR (EUROFUNG)-RELATED"/>
    <property type="match status" value="1"/>
</dbReference>
<name>A0A137P804_CONC2</name>
<dbReference type="STRING" id="796925.A0A137P804"/>
<dbReference type="Proteomes" id="UP000070444">
    <property type="component" value="Unassembled WGS sequence"/>
</dbReference>
<dbReference type="PANTHER" id="PTHR36167:SF3">
    <property type="entry name" value="C2H2 FINGER DOMAIN TRANSCRIPTION FACTOR (EUROFUNG)-RELATED"/>
    <property type="match status" value="1"/>
</dbReference>
<dbReference type="OMA" id="IERMYAC"/>
<dbReference type="EMBL" id="KQ964483">
    <property type="protein sequence ID" value="KXN71130.1"/>
    <property type="molecule type" value="Genomic_DNA"/>
</dbReference>
<keyword evidence="4" id="KW-1185">Reference proteome</keyword>
<evidence type="ECO:0000259" key="2">
    <source>
        <dbReference type="PROSITE" id="PS50157"/>
    </source>
</evidence>
<evidence type="ECO:0000313" key="4">
    <source>
        <dbReference type="Proteomes" id="UP000070444"/>
    </source>
</evidence>
<organism evidence="3 4">
    <name type="scientific">Conidiobolus coronatus (strain ATCC 28846 / CBS 209.66 / NRRL 28638)</name>
    <name type="common">Delacroixia coronata</name>
    <dbReference type="NCBI Taxonomy" id="796925"/>
    <lineage>
        <taxon>Eukaryota</taxon>
        <taxon>Fungi</taxon>
        <taxon>Fungi incertae sedis</taxon>
        <taxon>Zoopagomycota</taxon>
        <taxon>Entomophthoromycotina</taxon>
        <taxon>Entomophthoromycetes</taxon>
        <taxon>Entomophthorales</taxon>
        <taxon>Ancylistaceae</taxon>
        <taxon>Conidiobolus</taxon>
    </lineage>
</organism>
<reference evidence="3 4" key="1">
    <citation type="journal article" date="2015" name="Genome Biol. Evol.">
        <title>Phylogenomic analyses indicate that early fungi evolved digesting cell walls of algal ancestors of land plants.</title>
        <authorList>
            <person name="Chang Y."/>
            <person name="Wang S."/>
            <person name="Sekimoto S."/>
            <person name="Aerts A.L."/>
            <person name="Choi C."/>
            <person name="Clum A."/>
            <person name="LaButti K.M."/>
            <person name="Lindquist E.A."/>
            <person name="Yee Ngan C."/>
            <person name="Ohm R.A."/>
            <person name="Salamov A.A."/>
            <person name="Grigoriev I.V."/>
            <person name="Spatafora J.W."/>
            <person name="Berbee M.L."/>
        </authorList>
    </citation>
    <scope>NUCLEOTIDE SEQUENCE [LARGE SCALE GENOMIC DNA]</scope>
    <source>
        <strain evidence="3 4">NRRL 28638</strain>
    </source>
</reference>
<dbReference type="PROSITE" id="PS00028">
    <property type="entry name" value="ZINC_FINGER_C2H2_1"/>
    <property type="match status" value="1"/>
</dbReference>
<feature type="domain" description="C2H2-type" evidence="2">
    <location>
        <begin position="25"/>
        <end position="56"/>
    </location>
</feature>
<keyword evidence="1" id="KW-0862">Zinc</keyword>
<dbReference type="InterPro" id="IPR013087">
    <property type="entry name" value="Znf_C2H2_type"/>
</dbReference>
<gene>
    <name evidence="3" type="ORF">CONCODRAFT_30988</name>
</gene>
<dbReference type="GO" id="GO:0008270">
    <property type="term" value="F:zinc ion binding"/>
    <property type="evidence" value="ECO:0007669"/>
    <property type="project" value="UniProtKB-KW"/>
</dbReference>
<evidence type="ECO:0000256" key="1">
    <source>
        <dbReference type="PROSITE-ProRule" id="PRU00042"/>
    </source>
</evidence>
<feature type="non-terminal residue" evidence="3">
    <location>
        <position position="73"/>
    </location>
</feature>
<dbReference type="AlphaFoldDB" id="A0A137P804"/>
<sequence>SFISHQDPSLKKRPRRRHHEVERLYQCNFPRCPKAYGTLNHLNAHVLSQNHGPKRLPAEFKEIRKLWKAKKEK</sequence>
<dbReference type="Gene3D" id="3.30.160.60">
    <property type="entry name" value="Classic Zinc Finger"/>
    <property type="match status" value="1"/>
</dbReference>